<organism evidence="2 3">
    <name type="scientific">Mycolicibacter longobardus</name>
    <dbReference type="NCBI Taxonomy" id="1108812"/>
    <lineage>
        <taxon>Bacteria</taxon>
        <taxon>Bacillati</taxon>
        <taxon>Actinomycetota</taxon>
        <taxon>Actinomycetes</taxon>
        <taxon>Mycobacteriales</taxon>
        <taxon>Mycobacteriaceae</taxon>
        <taxon>Mycolicibacter</taxon>
    </lineage>
</organism>
<feature type="transmembrane region" description="Helical" evidence="1">
    <location>
        <begin position="22"/>
        <end position="44"/>
    </location>
</feature>
<proteinExistence type="predicted"/>
<dbReference type="EMBL" id="LQPG01000027">
    <property type="protein sequence ID" value="ORW09745.1"/>
    <property type="molecule type" value="Genomic_DNA"/>
</dbReference>
<dbReference type="STRING" id="1108812.AWC16_15685"/>
<keyword evidence="1" id="KW-0812">Transmembrane</keyword>
<keyword evidence="1" id="KW-0472">Membrane</keyword>
<sequence length="118" mass="11606">MADEVGGTPFADDAGASTVEAAFALAALVSVLVLCLAGISAVSAQVRCIDAAREAARLAARGDTPAATAVVRRIAPAGAAVRLRSEGDLVVATVTARPALLPGLAISAEAVSAVEPSR</sequence>
<dbReference type="InterPro" id="IPR049790">
    <property type="entry name" value="Rv3655c/TadE"/>
</dbReference>
<dbReference type="Proteomes" id="UP000193866">
    <property type="component" value="Unassembled WGS sequence"/>
</dbReference>
<gene>
    <name evidence="2" type="ORF">AWC16_15685</name>
</gene>
<keyword evidence="3" id="KW-1185">Reference proteome</keyword>
<accession>A0A1X1YFF1</accession>
<protein>
    <submittedName>
        <fullName evidence="2">Pilus assembly protein TadE</fullName>
    </submittedName>
</protein>
<dbReference type="AlphaFoldDB" id="A0A1X1YFF1"/>
<dbReference type="NCBIfam" id="NF041390">
    <property type="entry name" value="TadE_Rv3655c"/>
    <property type="match status" value="1"/>
</dbReference>
<evidence type="ECO:0000256" key="1">
    <source>
        <dbReference type="SAM" id="Phobius"/>
    </source>
</evidence>
<reference evidence="2 3" key="1">
    <citation type="submission" date="2016-01" db="EMBL/GenBank/DDBJ databases">
        <title>The new phylogeny of the genus Mycobacterium.</title>
        <authorList>
            <person name="Tarcisio F."/>
            <person name="Conor M."/>
            <person name="Antonella G."/>
            <person name="Elisabetta G."/>
            <person name="Giulia F.S."/>
            <person name="Sara T."/>
            <person name="Anna F."/>
            <person name="Clotilde B."/>
            <person name="Roberto B."/>
            <person name="Veronica D.S."/>
            <person name="Fabio R."/>
            <person name="Monica P."/>
            <person name="Olivier J."/>
            <person name="Enrico T."/>
            <person name="Nicola S."/>
        </authorList>
    </citation>
    <scope>NUCLEOTIDE SEQUENCE [LARGE SCALE GENOMIC DNA]</scope>
    <source>
        <strain evidence="2 3">DSM 45394</strain>
    </source>
</reference>
<keyword evidence="1" id="KW-1133">Transmembrane helix</keyword>
<comment type="caution">
    <text evidence="2">The sequence shown here is derived from an EMBL/GenBank/DDBJ whole genome shotgun (WGS) entry which is preliminary data.</text>
</comment>
<evidence type="ECO:0000313" key="2">
    <source>
        <dbReference type="EMBL" id="ORW09745.1"/>
    </source>
</evidence>
<name>A0A1X1YFF1_9MYCO</name>
<evidence type="ECO:0000313" key="3">
    <source>
        <dbReference type="Proteomes" id="UP000193866"/>
    </source>
</evidence>
<dbReference type="RefSeq" id="WP_109561432.1">
    <property type="nucleotide sequence ID" value="NZ_JACKVG010000023.1"/>
</dbReference>